<organism evidence="2 3">
    <name type="scientific">Heligmosomoides polygyrus</name>
    <name type="common">Parasitic roundworm</name>
    <dbReference type="NCBI Taxonomy" id="6339"/>
    <lineage>
        <taxon>Eukaryota</taxon>
        <taxon>Metazoa</taxon>
        <taxon>Ecdysozoa</taxon>
        <taxon>Nematoda</taxon>
        <taxon>Chromadorea</taxon>
        <taxon>Rhabditida</taxon>
        <taxon>Rhabditina</taxon>
        <taxon>Rhabditomorpha</taxon>
        <taxon>Strongyloidea</taxon>
        <taxon>Heligmosomidae</taxon>
        <taxon>Heligmosomoides</taxon>
    </lineage>
</organism>
<proteinExistence type="predicted"/>
<dbReference type="Proteomes" id="UP000050761">
    <property type="component" value="Unassembled WGS sequence"/>
</dbReference>
<dbReference type="EMBL" id="UZAH01028674">
    <property type="protein sequence ID" value="VDP01663.1"/>
    <property type="molecule type" value="Genomic_DNA"/>
</dbReference>
<dbReference type="AlphaFoldDB" id="A0A183G1I9"/>
<dbReference type="OrthoDB" id="283815at2759"/>
<sequence length="82" mass="8836">MPRHGCRRLRHVYDSPCTVADVFGTSTESPGTVADMFGTSTASSGTVADVFGMLPSCQARSPTCSARLLSRQARRSRMGIFH</sequence>
<keyword evidence="2" id="KW-1185">Reference proteome</keyword>
<accession>A0A3P8DZK1</accession>
<gene>
    <name evidence="1" type="ORF">HPBE_LOCUS15065</name>
</gene>
<evidence type="ECO:0000313" key="1">
    <source>
        <dbReference type="EMBL" id="VDP01663.1"/>
    </source>
</evidence>
<reference evidence="3" key="2">
    <citation type="submission" date="2019-09" db="UniProtKB">
        <authorList>
            <consortium name="WormBaseParasite"/>
        </authorList>
    </citation>
    <scope>IDENTIFICATION</scope>
</reference>
<reference evidence="1 2" key="1">
    <citation type="submission" date="2018-11" db="EMBL/GenBank/DDBJ databases">
        <authorList>
            <consortium name="Pathogen Informatics"/>
        </authorList>
    </citation>
    <scope>NUCLEOTIDE SEQUENCE [LARGE SCALE GENOMIC DNA]</scope>
</reference>
<name>A0A183G1I9_HELPZ</name>
<protein>
    <submittedName>
        <fullName evidence="3">AMP-binding enzyme family protein</fullName>
    </submittedName>
</protein>
<accession>A0A183G1I9</accession>
<dbReference type="WBParaSite" id="HPBE_0001506401-mRNA-1">
    <property type="protein sequence ID" value="HPBE_0001506401-mRNA-1"/>
    <property type="gene ID" value="HPBE_0001506401"/>
</dbReference>
<evidence type="ECO:0000313" key="3">
    <source>
        <dbReference type="WBParaSite" id="HPBE_0001506401-mRNA-1"/>
    </source>
</evidence>
<evidence type="ECO:0000313" key="2">
    <source>
        <dbReference type="Proteomes" id="UP000050761"/>
    </source>
</evidence>